<protein>
    <submittedName>
        <fullName evidence="1">Uncharacterized protein</fullName>
    </submittedName>
</protein>
<reference evidence="1" key="1">
    <citation type="submission" date="2014-11" db="EMBL/GenBank/DDBJ databases">
        <authorList>
            <person name="Amaro Gonzalez C."/>
        </authorList>
    </citation>
    <scope>NUCLEOTIDE SEQUENCE</scope>
</reference>
<sequence length="73" mass="8163">MVCKLSGAGVLQGQRTMQRGRVWSGLGHSRELWGRVLRLLLTMCHMYIGARELRQIRVLVVSTVGSQSTGHKD</sequence>
<dbReference type="EMBL" id="GBXM01071934">
    <property type="protein sequence ID" value="JAH36643.1"/>
    <property type="molecule type" value="Transcribed_RNA"/>
</dbReference>
<name>A0A0E9S7X3_ANGAN</name>
<dbReference type="AlphaFoldDB" id="A0A0E9S7X3"/>
<evidence type="ECO:0000313" key="1">
    <source>
        <dbReference type="EMBL" id="JAH36643.1"/>
    </source>
</evidence>
<organism evidence="1">
    <name type="scientific">Anguilla anguilla</name>
    <name type="common">European freshwater eel</name>
    <name type="synonym">Muraena anguilla</name>
    <dbReference type="NCBI Taxonomy" id="7936"/>
    <lineage>
        <taxon>Eukaryota</taxon>
        <taxon>Metazoa</taxon>
        <taxon>Chordata</taxon>
        <taxon>Craniata</taxon>
        <taxon>Vertebrata</taxon>
        <taxon>Euteleostomi</taxon>
        <taxon>Actinopterygii</taxon>
        <taxon>Neopterygii</taxon>
        <taxon>Teleostei</taxon>
        <taxon>Anguilliformes</taxon>
        <taxon>Anguillidae</taxon>
        <taxon>Anguilla</taxon>
    </lineage>
</organism>
<reference evidence="1" key="2">
    <citation type="journal article" date="2015" name="Fish Shellfish Immunol.">
        <title>Early steps in the European eel (Anguilla anguilla)-Vibrio vulnificus interaction in the gills: Role of the RtxA13 toxin.</title>
        <authorList>
            <person name="Callol A."/>
            <person name="Pajuelo D."/>
            <person name="Ebbesson L."/>
            <person name="Teles M."/>
            <person name="MacKenzie S."/>
            <person name="Amaro C."/>
        </authorList>
    </citation>
    <scope>NUCLEOTIDE SEQUENCE</scope>
</reference>
<accession>A0A0E9S7X3</accession>
<proteinExistence type="predicted"/>